<sequence>MRPRKFNYFGMFSEDMQSLALFSVSNVMTTRGVLCSAQIFIALNRFTALYRPFQQERIWKASTVTASIMIVWVLFIVTSLPVIIIYHDTPHFFFTKSGILQMSGGMIDEYNSYQGVIISIFTVITCSICYVYSFWKARITTRTINATQLIEYRILLCAIASSFPFCFEMIRSILVLLSFRSKNDLYIWVTELWFFEMEIIATASVWLQLIINKSMRQHLFRNLVYKQWRTEVSDGQWIQLRPQIT</sequence>
<dbReference type="SUPFAM" id="SSF81321">
    <property type="entry name" value="Family A G protein-coupled receptor-like"/>
    <property type="match status" value="1"/>
</dbReference>
<feature type="transmembrane region" description="Helical" evidence="5">
    <location>
        <begin position="185"/>
        <end position="211"/>
    </location>
</feature>
<accession>A0AA36GP24</accession>
<proteinExistence type="predicted"/>
<feature type="transmembrane region" description="Helical" evidence="5">
    <location>
        <begin position="112"/>
        <end position="133"/>
    </location>
</feature>
<name>A0AA36GP24_CYLNA</name>
<evidence type="ECO:0000256" key="4">
    <source>
        <dbReference type="ARBA" id="ARBA00023136"/>
    </source>
</evidence>
<comment type="caution">
    <text evidence="6">The sequence shown here is derived from an EMBL/GenBank/DDBJ whole genome shotgun (WGS) entry which is preliminary data.</text>
</comment>
<evidence type="ECO:0000256" key="3">
    <source>
        <dbReference type="ARBA" id="ARBA00022989"/>
    </source>
</evidence>
<feature type="transmembrane region" description="Helical" evidence="5">
    <location>
        <begin position="64"/>
        <end position="86"/>
    </location>
</feature>
<dbReference type="Proteomes" id="UP001176961">
    <property type="component" value="Unassembled WGS sequence"/>
</dbReference>
<evidence type="ECO:0000256" key="2">
    <source>
        <dbReference type="ARBA" id="ARBA00022692"/>
    </source>
</evidence>
<dbReference type="InterPro" id="IPR051119">
    <property type="entry name" value="Nematode_SR-like"/>
</dbReference>
<evidence type="ECO:0000313" key="6">
    <source>
        <dbReference type="EMBL" id="CAJ0595697.1"/>
    </source>
</evidence>
<protein>
    <submittedName>
        <fullName evidence="6">Uncharacterized protein</fullName>
    </submittedName>
</protein>
<evidence type="ECO:0000256" key="5">
    <source>
        <dbReference type="SAM" id="Phobius"/>
    </source>
</evidence>
<dbReference type="AlphaFoldDB" id="A0AA36GP24"/>
<dbReference type="Pfam" id="PF10323">
    <property type="entry name" value="7TM_GPCR_Srv"/>
    <property type="match status" value="1"/>
</dbReference>
<dbReference type="Gene3D" id="1.20.1070.10">
    <property type="entry name" value="Rhodopsin 7-helix transmembrane proteins"/>
    <property type="match status" value="1"/>
</dbReference>
<keyword evidence="4 5" id="KW-0472">Membrane</keyword>
<feature type="transmembrane region" description="Helical" evidence="5">
    <location>
        <begin position="154"/>
        <end position="179"/>
    </location>
</feature>
<dbReference type="PANTHER" id="PTHR31627">
    <property type="entry name" value="SERPENTINE RECEPTOR CLASS GAMMA-RELATED"/>
    <property type="match status" value="1"/>
</dbReference>
<dbReference type="PANTHER" id="PTHR31627:SF14">
    <property type="entry name" value="SERPENTINE RECEPTOR, CLASS T-RELATED"/>
    <property type="match status" value="1"/>
</dbReference>
<evidence type="ECO:0000256" key="1">
    <source>
        <dbReference type="ARBA" id="ARBA00004141"/>
    </source>
</evidence>
<dbReference type="GO" id="GO:0016020">
    <property type="term" value="C:membrane"/>
    <property type="evidence" value="ECO:0007669"/>
    <property type="project" value="UniProtKB-SubCell"/>
</dbReference>
<dbReference type="EMBL" id="CATQJL010000112">
    <property type="protein sequence ID" value="CAJ0595697.1"/>
    <property type="molecule type" value="Genomic_DNA"/>
</dbReference>
<keyword evidence="7" id="KW-1185">Reference proteome</keyword>
<reference evidence="6" key="1">
    <citation type="submission" date="2023-07" db="EMBL/GenBank/DDBJ databases">
        <authorList>
            <consortium name="CYATHOMIX"/>
        </authorList>
    </citation>
    <scope>NUCLEOTIDE SEQUENCE</scope>
    <source>
        <strain evidence="6">N/A</strain>
    </source>
</reference>
<evidence type="ECO:0000313" key="7">
    <source>
        <dbReference type="Proteomes" id="UP001176961"/>
    </source>
</evidence>
<keyword evidence="3 5" id="KW-1133">Transmembrane helix</keyword>
<feature type="transmembrane region" description="Helical" evidence="5">
    <location>
        <begin position="20"/>
        <end position="43"/>
    </location>
</feature>
<dbReference type="InterPro" id="IPR019426">
    <property type="entry name" value="7TM_GPCR_serpentine_rcpt_Srv"/>
</dbReference>
<dbReference type="CDD" id="cd00637">
    <property type="entry name" value="7tm_classA_rhodopsin-like"/>
    <property type="match status" value="1"/>
</dbReference>
<keyword evidence="2 5" id="KW-0812">Transmembrane</keyword>
<organism evidence="6 7">
    <name type="scientific">Cylicocyclus nassatus</name>
    <name type="common">Nematode worm</name>
    <dbReference type="NCBI Taxonomy" id="53992"/>
    <lineage>
        <taxon>Eukaryota</taxon>
        <taxon>Metazoa</taxon>
        <taxon>Ecdysozoa</taxon>
        <taxon>Nematoda</taxon>
        <taxon>Chromadorea</taxon>
        <taxon>Rhabditida</taxon>
        <taxon>Rhabditina</taxon>
        <taxon>Rhabditomorpha</taxon>
        <taxon>Strongyloidea</taxon>
        <taxon>Strongylidae</taxon>
        <taxon>Cylicocyclus</taxon>
    </lineage>
</organism>
<comment type="subcellular location">
    <subcellularLocation>
        <location evidence="1">Membrane</location>
        <topology evidence="1">Multi-pass membrane protein</topology>
    </subcellularLocation>
</comment>
<gene>
    <name evidence="6" type="ORF">CYNAS_LOCUS7680</name>
</gene>